<evidence type="ECO:0000256" key="1">
    <source>
        <dbReference type="SAM" id="Phobius"/>
    </source>
</evidence>
<organism evidence="2 3">
    <name type="scientific">Streptococcus dentapri</name>
    <dbReference type="NCBI Taxonomy" id="573564"/>
    <lineage>
        <taxon>Bacteria</taxon>
        <taxon>Bacillati</taxon>
        <taxon>Bacillota</taxon>
        <taxon>Bacilli</taxon>
        <taxon>Lactobacillales</taxon>
        <taxon>Streptococcaceae</taxon>
        <taxon>Streptococcus</taxon>
    </lineage>
</organism>
<dbReference type="RefSeq" id="WP_380430395.1">
    <property type="nucleotide sequence ID" value="NZ_JBHSAC010000027.1"/>
</dbReference>
<dbReference type="Proteomes" id="UP001595901">
    <property type="component" value="Unassembled WGS sequence"/>
</dbReference>
<protein>
    <submittedName>
        <fullName evidence="2">Uncharacterized protein</fullName>
    </submittedName>
</protein>
<evidence type="ECO:0000313" key="2">
    <source>
        <dbReference type="EMBL" id="MFC3931788.1"/>
    </source>
</evidence>
<accession>A0ABV8CZT2</accession>
<keyword evidence="1" id="KW-1133">Transmembrane helix</keyword>
<reference evidence="3" key="1">
    <citation type="journal article" date="2019" name="Int. J. Syst. Evol. Microbiol.">
        <title>The Global Catalogue of Microorganisms (GCM) 10K type strain sequencing project: providing services to taxonomists for standard genome sequencing and annotation.</title>
        <authorList>
            <consortium name="The Broad Institute Genomics Platform"/>
            <consortium name="The Broad Institute Genome Sequencing Center for Infectious Disease"/>
            <person name="Wu L."/>
            <person name="Ma J."/>
        </authorList>
    </citation>
    <scope>NUCLEOTIDE SEQUENCE [LARGE SCALE GENOMIC DNA]</scope>
    <source>
        <strain evidence="3">CCUG 58728</strain>
    </source>
</reference>
<gene>
    <name evidence="2" type="ORF">ACFOSE_03155</name>
</gene>
<keyword evidence="1" id="KW-0472">Membrane</keyword>
<proteinExistence type="predicted"/>
<evidence type="ECO:0000313" key="3">
    <source>
        <dbReference type="Proteomes" id="UP001595901"/>
    </source>
</evidence>
<comment type="caution">
    <text evidence="2">The sequence shown here is derived from an EMBL/GenBank/DDBJ whole genome shotgun (WGS) entry which is preliminary data.</text>
</comment>
<keyword evidence="3" id="KW-1185">Reference proteome</keyword>
<feature type="transmembrane region" description="Helical" evidence="1">
    <location>
        <begin position="28"/>
        <end position="49"/>
    </location>
</feature>
<dbReference type="EMBL" id="JBHSAC010000027">
    <property type="protein sequence ID" value="MFC3931788.1"/>
    <property type="molecule type" value="Genomic_DNA"/>
</dbReference>
<name>A0ABV8CZT2_9STRE</name>
<keyword evidence="1" id="KW-0812">Transmembrane</keyword>
<sequence length="328" mass="38302">MTQNWNTETVLIMAVKTETMKRLLSYKLVRLVLALLLLTFLAFSGVFLFKQYVRIFDPKFAWRFEEKPENIKSVQLYDQNKELVLVEPKKINKSSNAQISQDHLMETSRKTRTDRNANEYKIDPGEHFYVYLYDLNDPQLKSEKLDVIGVLKKYHIKDAVVRTTLRTYKGHDYIEILLGKQRGHYDNADLYSKYYRIDTGKLVSESKAEVAEKTIPSPTGLWDKTEKFNLSLSGYSINDDYGKAKGLSGLNIAKEAPELTAAFNRGAALYRRPEMMSDATWYDTIMHWFAPQGQDVVELYETDYSTGEKTQIKSYEEYMQWRKDHPRT</sequence>